<feature type="compositionally biased region" description="Basic and acidic residues" evidence="1">
    <location>
        <begin position="237"/>
        <end position="247"/>
    </location>
</feature>
<gene>
    <name evidence="2" type="ORF">Cvel_6104</name>
</gene>
<feature type="region of interest" description="Disordered" evidence="1">
    <location>
        <begin position="498"/>
        <end position="520"/>
    </location>
</feature>
<dbReference type="VEuPathDB" id="CryptoDB:Cvel_6104"/>
<feature type="compositionally biased region" description="Polar residues" evidence="1">
    <location>
        <begin position="498"/>
        <end position="508"/>
    </location>
</feature>
<feature type="compositionally biased region" description="Low complexity" evidence="1">
    <location>
        <begin position="168"/>
        <end position="182"/>
    </location>
</feature>
<evidence type="ECO:0008006" key="3">
    <source>
        <dbReference type="Google" id="ProtNLM"/>
    </source>
</evidence>
<evidence type="ECO:0000313" key="2">
    <source>
        <dbReference type="EMBL" id="CEM41001.1"/>
    </source>
</evidence>
<name>A0A0G4HAF9_9ALVE</name>
<sequence>MLAPICRRLSVHSPTLLEGCFPFVGAAGRGYRVSQTGVSSFRSSSEFPFRINALGSVEKRRLFASTGSGAGSKGKGKVAERNVSIGLKPPAIEVGVSARKKKNGGGNGGVRDSTAAEGGKDTAKGAMSSSQSVDPTVSVKASRETPQPEAQQTGPSVPPPATVQFPADSPSSSSSPESDSSSQEAKPNSAAAEKLLSQQKEAMSAETEKSKDENSSTTAAKDTGGDHAGNANSDKSAAPEEKEKEPTEGAPTSKLDKTLLERTQDAKTVRDFCMGVDGLDVSHPGLWQRCVNWLNSGSLVSLAPDIVPQLESVSRQSPRVRWQSEFGRGVKQAMFFLSEKISEKDLAALKGVMDEELYLLLEKPLLALGESGQYKVIFDVEEVMDVVIQRVFFIAGASRGDAIHKREDVGNYRILLLQAVQSCLVATIDRLDSLRQMRVWDAAQSLAFDGLTFRIEVAVQCKQKNYVEDATKKDCVAGVKGVKTVWHLLTLEAELTPRSSDVGSSFGPTSHPHEDPGKYV</sequence>
<accession>A0A0G4HAF9</accession>
<feature type="compositionally biased region" description="Polar residues" evidence="1">
    <location>
        <begin position="144"/>
        <end position="155"/>
    </location>
</feature>
<feature type="compositionally biased region" description="Basic and acidic residues" evidence="1">
    <location>
        <begin position="511"/>
        <end position="520"/>
    </location>
</feature>
<dbReference type="EMBL" id="CDMZ01002148">
    <property type="protein sequence ID" value="CEM41001.1"/>
    <property type="molecule type" value="Genomic_DNA"/>
</dbReference>
<evidence type="ECO:0000256" key="1">
    <source>
        <dbReference type="SAM" id="MobiDB-lite"/>
    </source>
</evidence>
<proteinExistence type="predicted"/>
<protein>
    <recommendedName>
        <fullName evidence="3">Tim44-like domain-containing protein</fullName>
    </recommendedName>
</protein>
<organism evidence="2">
    <name type="scientific">Chromera velia CCMP2878</name>
    <dbReference type="NCBI Taxonomy" id="1169474"/>
    <lineage>
        <taxon>Eukaryota</taxon>
        <taxon>Sar</taxon>
        <taxon>Alveolata</taxon>
        <taxon>Colpodellida</taxon>
        <taxon>Chromeraceae</taxon>
        <taxon>Chromera</taxon>
    </lineage>
</organism>
<reference evidence="2" key="1">
    <citation type="submission" date="2014-11" db="EMBL/GenBank/DDBJ databases">
        <authorList>
            <person name="Otto D Thomas"/>
            <person name="Naeem Raeece"/>
        </authorList>
    </citation>
    <scope>NUCLEOTIDE SEQUENCE</scope>
</reference>
<feature type="region of interest" description="Disordered" evidence="1">
    <location>
        <begin position="96"/>
        <end position="259"/>
    </location>
</feature>
<dbReference type="AlphaFoldDB" id="A0A0G4HAF9"/>